<organism evidence="7 8">
    <name type="scientific">Shewanella benthica KT99</name>
    <dbReference type="NCBI Taxonomy" id="314608"/>
    <lineage>
        <taxon>Bacteria</taxon>
        <taxon>Pseudomonadati</taxon>
        <taxon>Pseudomonadota</taxon>
        <taxon>Gammaproteobacteria</taxon>
        <taxon>Alteromonadales</taxon>
        <taxon>Shewanellaceae</taxon>
        <taxon>Shewanella</taxon>
    </lineage>
</organism>
<dbReference type="PANTHER" id="PTHR21716:SF64">
    <property type="entry name" value="AI-2 TRANSPORT PROTEIN TQSA"/>
    <property type="match status" value="1"/>
</dbReference>
<dbReference type="EMBL" id="ABIC01000009">
    <property type="protein sequence ID" value="EDQ01443.1"/>
    <property type="molecule type" value="Genomic_DNA"/>
</dbReference>
<keyword evidence="3 6" id="KW-0812">Transmembrane</keyword>
<sequence length="365" mass="40015">MKDYIHMPRVDTQSVAYKGFAIMAFIVVILAGVKAASPIVVPFVLSAFIAVICNPVIGAMTRFKVPRPLAVLLLMVFIVMMGLWLAQIVGSSINEFSNQLPHYRDQLVEQFGWIVQKLQTLNIIITKEQILAYFDPGIALSMTTNMLTGVGGVMANLFLIILTVVFMLFESQTLPRKLHFALDDPEMRMQQIDKFLHSVNQYMVIKTLVSLATGVIIGFGLAIIGVDYALLWGVIAFLFNYIPNIGSIIAAIPSVLLAFIQLGPTAAGVTALLYFCTSMVMGNLIEPRYMGKGLGLSTLVVFLSLIFWGWLLGSVGMLLSVPLTMIVKIALESSQGGSWLAILLADDVDDVKPDDNDKEDMSQTV</sequence>
<comment type="subcellular location">
    <subcellularLocation>
        <location evidence="1">Membrane</location>
        <topology evidence="1">Multi-pass membrane protein</topology>
    </subcellularLocation>
</comment>
<comment type="caution">
    <text evidence="7">The sequence shown here is derived from an EMBL/GenBank/DDBJ whole genome shotgun (WGS) entry which is preliminary data.</text>
</comment>
<keyword evidence="5 6" id="KW-0472">Membrane</keyword>
<feature type="transmembrane region" description="Helical" evidence="6">
    <location>
        <begin position="266"/>
        <end position="285"/>
    </location>
</feature>
<dbReference type="Proteomes" id="UP000005839">
    <property type="component" value="Unassembled WGS sequence"/>
</dbReference>
<proteinExistence type="inferred from homology"/>
<comment type="similarity">
    <text evidence="2">Belongs to the autoinducer-2 exporter (AI-2E) (TC 2.A.86) family.</text>
</comment>
<feature type="transmembrane region" description="Helical" evidence="6">
    <location>
        <begin position="69"/>
        <end position="90"/>
    </location>
</feature>
<feature type="transmembrane region" description="Helical" evidence="6">
    <location>
        <begin position="297"/>
        <end position="319"/>
    </location>
</feature>
<dbReference type="PANTHER" id="PTHR21716">
    <property type="entry name" value="TRANSMEMBRANE PROTEIN"/>
    <property type="match status" value="1"/>
</dbReference>
<protein>
    <recommendedName>
        <fullName evidence="9">AI-2E family transporter</fullName>
    </recommendedName>
</protein>
<dbReference type="GO" id="GO:0016020">
    <property type="term" value="C:membrane"/>
    <property type="evidence" value="ECO:0007669"/>
    <property type="project" value="UniProtKB-SubCell"/>
</dbReference>
<dbReference type="NCBIfam" id="NF008930">
    <property type="entry name" value="PRK12287.1"/>
    <property type="match status" value="1"/>
</dbReference>
<evidence type="ECO:0000256" key="2">
    <source>
        <dbReference type="ARBA" id="ARBA00009773"/>
    </source>
</evidence>
<evidence type="ECO:0008006" key="9">
    <source>
        <dbReference type="Google" id="ProtNLM"/>
    </source>
</evidence>
<evidence type="ECO:0000256" key="1">
    <source>
        <dbReference type="ARBA" id="ARBA00004141"/>
    </source>
</evidence>
<feature type="transmembrane region" description="Helical" evidence="6">
    <location>
        <begin position="15"/>
        <end position="33"/>
    </location>
</feature>
<gene>
    <name evidence="7" type="ORF">KT99_14855</name>
</gene>
<evidence type="ECO:0000313" key="7">
    <source>
        <dbReference type="EMBL" id="EDQ01443.1"/>
    </source>
</evidence>
<reference evidence="7 8" key="1">
    <citation type="submission" date="2007-10" db="EMBL/GenBank/DDBJ databases">
        <authorList>
            <person name="Yayanos A."/>
            <person name="Ferriera S."/>
            <person name="Johnson J."/>
            <person name="Kravitz S."/>
            <person name="Halpern A."/>
            <person name="Remington K."/>
            <person name="Beeson K."/>
            <person name="Tran B."/>
            <person name="Rogers Y.-H."/>
            <person name="Friedman R."/>
            <person name="Venter J.C."/>
        </authorList>
    </citation>
    <scope>NUCLEOTIDE SEQUENCE [LARGE SCALE GENOMIC DNA]</scope>
    <source>
        <strain evidence="7 8">KT99</strain>
    </source>
</reference>
<feature type="transmembrane region" description="Helical" evidence="6">
    <location>
        <begin position="230"/>
        <end position="259"/>
    </location>
</feature>
<accession>A9D3M6</accession>
<evidence type="ECO:0000313" key="8">
    <source>
        <dbReference type="Proteomes" id="UP000005839"/>
    </source>
</evidence>
<dbReference type="GO" id="GO:0055085">
    <property type="term" value="P:transmembrane transport"/>
    <property type="evidence" value="ECO:0007669"/>
    <property type="project" value="TreeGrafter"/>
</dbReference>
<keyword evidence="4 6" id="KW-1133">Transmembrane helix</keyword>
<feature type="transmembrane region" description="Helical" evidence="6">
    <location>
        <begin position="39"/>
        <end position="57"/>
    </location>
</feature>
<feature type="transmembrane region" description="Helical" evidence="6">
    <location>
        <begin position="146"/>
        <end position="169"/>
    </location>
</feature>
<evidence type="ECO:0000256" key="3">
    <source>
        <dbReference type="ARBA" id="ARBA00022692"/>
    </source>
</evidence>
<keyword evidence="8" id="KW-1185">Reference proteome</keyword>
<evidence type="ECO:0000256" key="4">
    <source>
        <dbReference type="ARBA" id="ARBA00022989"/>
    </source>
</evidence>
<dbReference type="AlphaFoldDB" id="A9D3M6"/>
<evidence type="ECO:0000256" key="6">
    <source>
        <dbReference type="SAM" id="Phobius"/>
    </source>
</evidence>
<name>A9D3M6_9GAMM</name>
<dbReference type="STRING" id="314608.KT99_14855"/>
<feature type="transmembrane region" description="Helical" evidence="6">
    <location>
        <begin position="203"/>
        <end position="224"/>
    </location>
</feature>
<dbReference type="Pfam" id="PF01594">
    <property type="entry name" value="AI-2E_transport"/>
    <property type="match status" value="1"/>
</dbReference>
<evidence type="ECO:0000256" key="5">
    <source>
        <dbReference type="ARBA" id="ARBA00023136"/>
    </source>
</evidence>
<dbReference type="InterPro" id="IPR002549">
    <property type="entry name" value="AI-2E-like"/>
</dbReference>